<dbReference type="RefSeq" id="WP_200242113.1">
    <property type="nucleotide sequence ID" value="NZ_NRRY01000010.1"/>
</dbReference>
<evidence type="ECO:0000313" key="3">
    <source>
        <dbReference type="EMBL" id="MBK1618490.1"/>
    </source>
</evidence>
<keyword evidence="1" id="KW-0175">Coiled coil</keyword>
<dbReference type="EMBL" id="NRRY01000010">
    <property type="protein sequence ID" value="MBK1618490.1"/>
    <property type="molecule type" value="Genomic_DNA"/>
</dbReference>
<dbReference type="Proteomes" id="UP001138768">
    <property type="component" value="Unassembled WGS sequence"/>
</dbReference>
<feature type="coiled-coil region" evidence="1">
    <location>
        <begin position="87"/>
        <end position="263"/>
    </location>
</feature>
<comment type="caution">
    <text evidence="3">The sequence shown here is derived from an EMBL/GenBank/DDBJ whole genome shotgun (WGS) entry which is preliminary data.</text>
</comment>
<evidence type="ECO:0000256" key="1">
    <source>
        <dbReference type="SAM" id="Coils"/>
    </source>
</evidence>
<protein>
    <recommendedName>
        <fullName evidence="2">KfrA N-terminal DNA-binding domain-containing protein</fullName>
    </recommendedName>
</protein>
<gene>
    <name evidence="3" type="ORF">CKO42_08570</name>
</gene>
<sequence>MPRPSSISAEDVRAAIYECLSQCEAPSVDRLRSHLGRGSNTTILRLRDAVIEEIRDQLKGSSLPTGMPEALQAPMASLWQTAQEVAFARLGEERTEAQRQISDAQRAQAAAEQQARQAAQARDQITAVAEERRVLNETLRGERDQAREEIREAQRAQETLRQTLQSAHGAERNGLRQQLEESRGQAEDLRVELARERDYQAGQEQQCLRVIEEVRSERDALKQRLEAQAREYEQRLQALNKALAEQQRQTMRTEAELEVAQAEQARLRGEVAKGARSLAEVRVREQVAVAQRDQALQQVQTAVDAEKALRRELDALRVQVESEPVKEA</sequence>
<feature type="domain" description="KfrA N-terminal DNA-binding" evidence="2">
    <location>
        <begin position="9"/>
        <end position="121"/>
    </location>
</feature>
<organism evidence="3 4">
    <name type="scientific">Lamprobacter modestohalophilus</name>
    <dbReference type="NCBI Taxonomy" id="1064514"/>
    <lineage>
        <taxon>Bacteria</taxon>
        <taxon>Pseudomonadati</taxon>
        <taxon>Pseudomonadota</taxon>
        <taxon>Gammaproteobacteria</taxon>
        <taxon>Chromatiales</taxon>
        <taxon>Chromatiaceae</taxon>
        <taxon>Lamprobacter</taxon>
    </lineage>
</organism>
<evidence type="ECO:0000313" key="4">
    <source>
        <dbReference type="Proteomes" id="UP001138768"/>
    </source>
</evidence>
<keyword evidence="4" id="KW-1185">Reference proteome</keyword>
<dbReference type="InterPro" id="IPR021104">
    <property type="entry name" value="KfrA_DNA-bd_N"/>
</dbReference>
<evidence type="ECO:0000259" key="2">
    <source>
        <dbReference type="Pfam" id="PF11740"/>
    </source>
</evidence>
<dbReference type="AlphaFoldDB" id="A0A9X0W7Q0"/>
<accession>A0A9X0W7Q0</accession>
<proteinExistence type="predicted"/>
<dbReference type="Pfam" id="PF11740">
    <property type="entry name" value="KfrA_N"/>
    <property type="match status" value="1"/>
</dbReference>
<reference evidence="3 4" key="1">
    <citation type="journal article" date="2020" name="Microorganisms">
        <title>Osmotic Adaptation and Compatible Solute Biosynthesis of Phototrophic Bacteria as Revealed from Genome Analyses.</title>
        <authorList>
            <person name="Imhoff J.F."/>
            <person name="Rahn T."/>
            <person name="Kunzel S."/>
            <person name="Keller A."/>
            <person name="Neulinger S.C."/>
        </authorList>
    </citation>
    <scope>NUCLEOTIDE SEQUENCE [LARGE SCALE GENOMIC DNA]</scope>
    <source>
        <strain evidence="3 4">DSM 25653</strain>
    </source>
</reference>
<name>A0A9X0W7Q0_9GAMM</name>